<comment type="similarity">
    <text evidence="5">Belongs to the RimM family.</text>
</comment>
<dbReference type="GO" id="GO:0005737">
    <property type="term" value="C:cytoplasm"/>
    <property type="evidence" value="ECO:0007669"/>
    <property type="project" value="UniProtKB-SubCell"/>
</dbReference>
<dbReference type="GO" id="GO:0005840">
    <property type="term" value="C:ribosome"/>
    <property type="evidence" value="ECO:0007669"/>
    <property type="project" value="InterPro"/>
</dbReference>
<keyword evidence="1 5" id="KW-0963">Cytoplasm</keyword>
<dbReference type="InterPro" id="IPR002676">
    <property type="entry name" value="RimM_N"/>
</dbReference>
<dbReference type="NCBIfam" id="TIGR02273">
    <property type="entry name" value="16S_RimM"/>
    <property type="match status" value="1"/>
</dbReference>
<sequence length="173" mass="19247">MIEKEDVVKIGRFAKPHGIKGELSLVTDFEWPEEGDDIFLICEMDGILVPFLVEESRYKSDTVTLVKLEGVDSEEEARRFVNKEVYFPLEAVEGEVPLGEMTWDNLIGYAVTDTHAGYIGVITDVDDTTANVLLRIDRAGGELLIPAAEELITDADHEARRLVVSLPEGLLDL</sequence>
<feature type="domain" description="RimM N-terminal" evidence="6">
    <location>
        <begin position="10"/>
        <end position="88"/>
    </location>
</feature>
<dbReference type="InterPro" id="IPR036976">
    <property type="entry name" value="RimM_N_sf"/>
</dbReference>
<keyword evidence="3 5" id="KW-0698">rRNA processing</keyword>
<dbReference type="EMBL" id="DXEN01000087">
    <property type="protein sequence ID" value="HIX87261.1"/>
    <property type="molecule type" value="Genomic_DNA"/>
</dbReference>
<dbReference type="Pfam" id="PF01782">
    <property type="entry name" value="RimM"/>
    <property type="match status" value="1"/>
</dbReference>
<keyword evidence="2 5" id="KW-0690">Ribosome biogenesis</keyword>
<comment type="domain">
    <text evidence="5">The PRC barrel domain binds ribosomal protein uS19.</text>
</comment>
<dbReference type="HAMAP" id="MF_00014">
    <property type="entry name" value="Ribosome_mat_RimM"/>
    <property type="match status" value="1"/>
</dbReference>
<dbReference type="Proteomes" id="UP000823847">
    <property type="component" value="Unassembled WGS sequence"/>
</dbReference>
<dbReference type="AlphaFoldDB" id="A0A9D1XTX5"/>
<dbReference type="PANTHER" id="PTHR33692">
    <property type="entry name" value="RIBOSOME MATURATION FACTOR RIMM"/>
    <property type="match status" value="1"/>
</dbReference>
<evidence type="ECO:0000256" key="1">
    <source>
        <dbReference type="ARBA" id="ARBA00022490"/>
    </source>
</evidence>
<evidence type="ECO:0000256" key="3">
    <source>
        <dbReference type="ARBA" id="ARBA00022552"/>
    </source>
</evidence>
<dbReference type="GO" id="GO:0042274">
    <property type="term" value="P:ribosomal small subunit biogenesis"/>
    <property type="evidence" value="ECO:0007669"/>
    <property type="project" value="UniProtKB-UniRule"/>
</dbReference>
<dbReference type="GO" id="GO:0006364">
    <property type="term" value="P:rRNA processing"/>
    <property type="evidence" value="ECO:0007669"/>
    <property type="project" value="UniProtKB-UniRule"/>
</dbReference>
<accession>A0A9D1XTX5</accession>
<reference evidence="8" key="2">
    <citation type="submission" date="2021-04" db="EMBL/GenBank/DDBJ databases">
        <authorList>
            <person name="Gilroy R."/>
        </authorList>
    </citation>
    <scope>NUCLEOTIDE SEQUENCE</scope>
    <source>
        <strain evidence="8">ChiHecec2B26-12326</strain>
    </source>
</reference>
<evidence type="ECO:0000313" key="8">
    <source>
        <dbReference type="EMBL" id="HIX87261.1"/>
    </source>
</evidence>
<evidence type="ECO:0000259" key="7">
    <source>
        <dbReference type="Pfam" id="PF24986"/>
    </source>
</evidence>
<comment type="caution">
    <text evidence="8">The sequence shown here is derived from an EMBL/GenBank/DDBJ whole genome shotgun (WGS) entry which is preliminary data.</text>
</comment>
<name>A0A9D1XTX5_9BACT</name>
<dbReference type="SUPFAM" id="SSF50447">
    <property type="entry name" value="Translation proteins"/>
    <property type="match status" value="1"/>
</dbReference>
<protein>
    <recommendedName>
        <fullName evidence="5">Ribosome maturation factor RimM</fullName>
    </recommendedName>
</protein>
<keyword evidence="4 5" id="KW-0143">Chaperone</keyword>
<evidence type="ECO:0000256" key="4">
    <source>
        <dbReference type="ARBA" id="ARBA00023186"/>
    </source>
</evidence>
<dbReference type="SUPFAM" id="SSF50346">
    <property type="entry name" value="PRC-barrel domain"/>
    <property type="match status" value="1"/>
</dbReference>
<dbReference type="InterPro" id="IPR056792">
    <property type="entry name" value="PRC_RimM"/>
</dbReference>
<evidence type="ECO:0000256" key="2">
    <source>
        <dbReference type="ARBA" id="ARBA00022517"/>
    </source>
</evidence>
<organism evidence="8 9">
    <name type="scientific">Candidatus Parabacteroides intestinigallinarum</name>
    <dbReference type="NCBI Taxonomy" id="2838722"/>
    <lineage>
        <taxon>Bacteria</taxon>
        <taxon>Pseudomonadati</taxon>
        <taxon>Bacteroidota</taxon>
        <taxon>Bacteroidia</taxon>
        <taxon>Bacteroidales</taxon>
        <taxon>Tannerellaceae</taxon>
        <taxon>Parabacteroides</taxon>
    </lineage>
</organism>
<comment type="subcellular location">
    <subcellularLocation>
        <location evidence="5">Cytoplasm</location>
    </subcellularLocation>
</comment>
<dbReference type="Pfam" id="PF24986">
    <property type="entry name" value="PRC_RimM"/>
    <property type="match status" value="1"/>
</dbReference>
<reference evidence="8" key="1">
    <citation type="journal article" date="2021" name="PeerJ">
        <title>Extensive microbial diversity within the chicken gut microbiome revealed by metagenomics and culture.</title>
        <authorList>
            <person name="Gilroy R."/>
            <person name="Ravi A."/>
            <person name="Getino M."/>
            <person name="Pursley I."/>
            <person name="Horton D.L."/>
            <person name="Alikhan N.F."/>
            <person name="Baker D."/>
            <person name="Gharbi K."/>
            <person name="Hall N."/>
            <person name="Watson M."/>
            <person name="Adriaenssens E.M."/>
            <person name="Foster-Nyarko E."/>
            <person name="Jarju S."/>
            <person name="Secka A."/>
            <person name="Antonio M."/>
            <person name="Oren A."/>
            <person name="Chaudhuri R.R."/>
            <person name="La Ragione R."/>
            <person name="Hildebrand F."/>
            <person name="Pallen M.J."/>
        </authorList>
    </citation>
    <scope>NUCLEOTIDE SEQUENCE</scope>
    <source>
        <strain evidence="8">ChiHecec2B26-12326</strain>
    </source>
</reference>
<evidence type="ECO:0000259" key="6">
    <source>
        <dbReference type="Pfam" id="PF01782"/>
    </source>
</evidence>
<dbReference type="InterPro" id="IPR011961">
    <property type="entry name" value="RimM"/>
</dbReference>
<proteinExistence type="inferred from homology"/>
<evidence type="ECO:0000256" key="5">
    <source>
        <dbReference type="HAMAP-Rule" id="MF_00014"/>
    </source>
</evidence>
<dbReference type="GO" id="GO:0043022">
    <property type="term" value="F:ribosome binding"/>
    <property type="evidence" value="ECO:0007669"/>
    <property type="project" value="InterPro"/>
</dbReference>
<dbReference type="PANTHER" id="PTHR33692:SF1">
    <property type="entry name" value="RIBOSOME MATURATION FACTOR RIMM"/>
    <property type="match status" value="1"/>
</dbReference>
<dbReference type="Gene3D" id="2.40.30.60">
    <property type="entry name" value="RimM"/>
    <property type="match status" value="1"/>
</dbReference>
<evidence type="ECO:0000313" key="9">
    <source>
        <dbReference type="Proteomes" id="UP000823847"/>
    </source>
</evidence>
<comment type="subunit">
    <text evidence="5">Binds ribosomal protein uS19.</text>
</comment>
<feature type="domain" description="Ribosome maturation factor RimM PRC barrel" evidence="7">
    <location>
        <begin position="103"/>
        <end position="170"/>
    </location>
</feature>
<dbReference type="InterPro" id="IPR011033">
    <property type="entry name" value="PRC_barrel-like_sf"/>
</dbReference>
<gene>
    <name evidence="5 8" type="primary">rimM</name>
    <name evidence="8" type="ORF">H9848_11760</name>
</gene>
<dbReference type="InterPro" id="IPR009000">
    <property type="entry name" value="Transl_B-barrel_sf"/>
</dbReference>
<comment type="function">
    <text evidence="5">An accessory protein needed during the final step in the assembly of 30S ribosomal subunit, possibly for assembly of the head region. Essential for efficient processing of 16S rRNA. May be needed both before and after RbfA during the maturation of 16S rRNA. It has affinity for free ribosomal 30S subunits but not for 70S ribosomes.</text>
</comment>
<dbReference type="Gene3D" id="2.30.30.240">
    <property type="entry name" value="PRC-barrel domain"/>
    <property type="match status" value="1"/>
</dbReference>